<organism evidence="2 3">
    <name type="scientific">Teichococcus rhizosphaerae</name>
    <dbReference type="NCBI Taxonomy" id="1335062"/>
    <lineage>
        <taxon>Bacteria</taxon>
        <taxon>Pseudomonadati</taxon>
        <taxon>Pseudomonadota</taxon>
        <taxon>Alphaproteobacteria</taxon>
        <taxon>Acetobacterales</taxon>
        <taxon>Roseomonadaceae</taxon>
        <taxon>Roseomonas</taxon>
    </lineage>
</organism>
<dbReference type="Gene3D" id="3.10.450.50">
    <property type="match status" value="1"/>
</dbReference>
<dbReference type="InterPro" id="IPR032710">
    <property type="entry name" value="NTF2-like_dom_sf"/>
</dbReference>
<evidence type="ECO:0000313" key="2">
    <source>
        <dbReference type="EMBL" id="PHK95215.1"/>
    </source>
</evidence>
<evidence type="ECO:0000313" key="3">
    <source>
        <dbReference type="Proteomes" id="UP000223527"/>
    </source>
</evidence>
<dbReference type="RefSeq" id="WP_099095291.1">
    <property type="nucleotide sequence ID" value="NZ_PDNU01000013.1"/>
</dbReference>
<sequence>MPATLEERLRRVEDELEIGQLRARYCHLLDGREWEAFVDLFTADRHFSGLREVRGREALLRFFRDEVPLLAEDFWHFCTNGTVEIEGDTARGRISMEYLSTTRGVPHISAGHYDDELQRVDGRWRFRSRRITFYFLAPLREGWAGRPFPGRAAKP</sequence>
<proteinExistence type="predicted"/>
<protein>
    <submittedName>
        <fullName evidence="2">DUF4440 domain-containing protein</fullName>
    </submittedName>
</protein>
<feature type="domain" description="SnoaL-like" evidence="1">
    <location>
        <begin position="10"/>
        <end position="130"/>
    </location>
</feature>
<comment type="caution">
    <text evidence="2">The sequence shown here is derived from an EMBL/GenBank/DDBJ whole genome shotgun (WGS) entry which is preliminary data.</text>
</comment>
<dbReference type="SUPFAM" id="SSF54427">
    <property type="entry name" value="NTF2-like"/>
    <property type="match status" value="1"/>
</dbReference>
<dbReference type="AlphaFoldDB" id="A0A2C7ACQ4"/>
<keyword evidence="3" id="KW-1185">Reference proteome</keyword>
<dbReference type="OrthoDB" id="581683at2"/>
<dbReference type="InterPro" id="IPR037401">
    <property type="entry name" value="SnoaL-like"/>
</dbReference>
<reference evidence="2 3" key="1">
    <citation type="submission" date="2017-10" db="EMBL/GenBank/DDBJ databases">
        <authorList>
            <person name="Banno H."/>
            <person name="Chua N.-H."/>
        </authorList>
    </citation>
    <scope>NUCLEOTIDE SEQUENCE [LARGE SCALE GENOMIC DNA]</scope>
    <source>
        <strain evidence="2 3">YW11</strain>
    </source>
</reference>
<dbReference type="Proteomes" id="UP000223527">
    <property type="component" value="Unassembled WGS sequence"/>
</dbReference>
<evidence type="ECO:0000259" key="1">
    <source>
        <dbReference type="Pfam" id="PF13577"/>
    </source>
</evidence>
<name>A0A2C7ACQ4_9PROT</name>
<dbReference type="Pfam" id="PF13577">
    <property type="entry name" value="SnoaL_4"/>
    <property type="match status" value="1"/>
</dbReference>
<gene>
    <name evidence="2" type="ORF">CR162_09375</name>
</gene>
<dbReference type="EMBL" id="PDNU01000013">
    <property type="protein sequence ID" value="PHK95215.1"/>
    <property type="molecule type" value="Genomic_DNA"/>
</dbReference>
<dbReference type="CDD" id="cd00531">
    <property type="entry name" value="NTF2_like"/>
    <property type="match status" value="1"/>
</dbReference>
<accession>A0A2C7ACQ4</accession>